<dbReference type="Proteomes" id="UP000232196">
    <property type="component" value="Unassembled WGS sequence"/>
</dbReference>
<dbReference type="AlphaFoldDB" id="A0A2M9XGY4"/>
<dbReference type="GO" id="GO:0035438">
    <property type="term" value="F:cyclic-di-GMP binding"/>
    <property type="evidence" value="ECO:0007669"/>
    <property type="project" value="InterPro"/>
</dbReference>
<evidence type="ECO:0000313" key="2">
    <source>
        <dbReference type="EMBL" id="PJZ26951.1"/>
    </source>
</evidence>
<dbReference type="InterPro" id="IPR009875">
    <property type="entry name" value="PilZ_domain"/>
</dbReference>
<gene>
    <name evidence="2" type="ORF">CH357_05590</name>
</gene>
<sequence>MAGTNSLFDDKYEYRDPSQQKRKNARVKITIDGDFIVKGKTQRFPVFIVDIGTGGAGIETRTSVFEGDRIILFGNINGKNMELESEVIRVSGKKANVIFISLSEEDKDLIQDLIHKKFFDKDKKPLS</sequence>
<protein>
    <submittedName>
        <fullName evidence="2">Pilus assembly protein PilZ</fullName>
    </submittedName>
</protein>
<comment type="caution">
    <text evidence="2">The sequence shown here is derived from an EMBL/GenBank/DDBJ whole genome shotgun (WGS) entry which is preliminary data.</text>
</comment>
<evidence type="ECO:0000313" key="3">
    <source>
        <dbReference type="Proteomes" id="UP000232196"/>
    </source>
</evidence>
<name>A0A2M9XGY4_9LEPT</name>
<feature type="domain" description="PilZ" evidence="1">
    <location>
        <begin position="20"/>
        <end position="114"/>
    </location>
</feature>
<dbReference type="Pfam" id="PF07238">
    <property type="entry name" value="PilZ"/>
    <property type="match status" value="1"/>
</dbReference>
<reference evidence="2 3" key="1">
    <citation type="submission" date="2017-07" db="EMBL/GenBank/DDBJ databases">
        <title>Leptospira spp. isolated from tropical soils.</title>
        <authorList>
            <person name="Thibeaux R."/>
            <person name="Iraola G."/>
            <person name="Ferres I."/>
            <person name="Bierque E."/>
            <person name="Girault D."/>
            <person name="Soupe-Gilbert M.-E."/>
            <person name="Picardeau M."/>
            <person name="Goarant C."/>
        </authorList>
    </citation>
    <scope>NUCLEOTIDE SEQUENCE [LARGE SCALE GENOMIC DNA]</scope>
    <source>
        <strain evidence="2 3">MCA1-C-A1</strain>
    </source>
</reference>
<accession>A0A2M9XGY4</accession>
<proteinExistence type="predicted"/>
<organism evidence="2 3">
    <name type="scientific">Leptospira hartskeerlii</name>
    <dbReference type="NCBI Taxonomy" id="2023177"/>
    <lineage>
        <taxon>Bacteria</taxon>
        <taxon>Pseudomonadati</taxon>
        <taxon>Spirochaetota</taxon>
        <taxon>Spirochaetia</taxon>
        <taxon>Leptospirales</taxon>
        <taxon>Leptospiraceae</taxon>
        <taxon>Leptospira</taxon>
    </lineage>
</organism>
<dbReference type="RefSeq" id="WP_100705741.1">
    <property type="nucleotide sequence ID" value="NZ_NPDL01000002.1"/>
</dbReference>
<dbReference type="Gene3D" id="2.40.10.220">
    <property type="entry name" value="predicted glycosyltransferase like domains"/>
    <property type="match status" value="1"/>
</dbReference>
<dbReference type="OrthoDB" id="335694at2"/>
<keyword evidence="3" id="KW-1185">Reference proteome</keyword>
<dbReference type="SUPFAM" id="SSF141371">
    <property type="entry name" value="PilZ domain-like"/>
    <property type="match status" value="1"/>
</dbReference>
<dbReference type="EMBL" id="NPDN01000002">
    <property type="protein sequence ID" value="PJZ26951.1"/>
    <property type="molecule type" value="Genomic_DNA"/>
</dbReference>
<evidence type="ECO:0000259" key="1">
    <source>
        <dbReference type="Pfam" id="PF07238"/>
    </source>
</evidence>